<gene>
    <name evidence="6" type="ORF">CH35J_009660</name>
</gene>
<dbReference type="EMBL" id="MWPZ01000007">
    <property type="protein sequence ID" value="TIC93918.1"/>
    <property type="molecule type" value="Genomic_DNA"/>
</dbReference>
<dbReference type="Proteomes" id="UP000305883">
    <property type="component" value="Unassembled WGS sequence"/>
</dbReference>
<keyword evidence="2" id="KW-0539">Nucleus</keyword>
<proteinExistence type="predicted"/>
<dbReference type="Pfam" id="PF00172">
    <property type="entry name" value="Zn_clus"/>
    <property type="match status" value="1"/>
</dbReference>
<evidence type="ECO:0000256" key="3">
    <source>
        <dbReference type="SAM" id="MobiDB-lite"/>
    </source>
</evidence>
<feature type="region of interest" description="Disordered" evidence="3">
    <location>
        <begin position="1"/>
        <end position="23"/>
    </location>
</feature>
<dbReference type="AlphaFoldDB" id="A0A4T0VNF4"/>
<dbReference type="InterPro" id="IPR007219">
    <property type="entry name" value="XnlR_reg_dom"/>
</dbReference>
<reference evidence="6 7" key="1">
    <citation type="journal article" date="2019" name="Genome Biol. Evol.">
        <title>Genomic Plasticity Mediated by Transposable Elements in the Plant Pathogenic Fungus Colletotrichum higginsianum.</title>
        <authorList>
            <person name="Tsushima A."/>
            <person name="Gan P."/>
            <person name="Kumakura N."/>
            <person name="Narusaka M."/>
            <person name="Takano Y."/>
            <person name="Narusaka Y."/>
            <person name="Shirasu K."/>
        </authorList>
    </citation>
    <scope>NUCLEOTIDE SEQUENCE [LARGE SCALE GENOMIC DNA]</scope>
    <source>
        <strain evidence="6 7">MAFF305635-RFP</strain>
    </source>
</reference>
<feature type="compositionally biased region" description="Polar residues" evidence="3">
    <location>
        <begin position="11"/>
        <end position="23"/>
    </location>
</feature>
<feature type="region of interest" description="Disordered" evidence="3">
    <location>
        <begin position="133"/>
        <end position="152"/>
    </location>
</feature>
<keyword evidence="4" id="KW-1133">Transmembrane helix</keyword>
<dbReference type="Pfam" id="PF04082">
    <property type="entry name" value="Fungal_trans"/>
    <property type="match status" value="1"/>
</dbReference>
<dbReference type="InterPro" id="IPR050987">
    <property type="entry name" value="AtrR-like"/>
</dbReference>
<dbReference type="GO" id="GO:0000981">
    <property type="term" value="F:DNA-binding transcription factor activity, RNA polymerase II-specific"/>
    <property type="evidence" value="ECO:0007669"/>
    <property type="project" value="InterPro"/>
</dbReference>
<dbReference type="GO" id="GO:0003677">
    <property type="term" value="F:DNA binding"/>
    <property type="evidence" value="ECO:0007669"/>
    <property type="project" value="InterPro"/>
</dbReference>
<feature type="transmembrane region" description="Helical" evidence="4">
    <location>
        <begin position="559"/>
        <end position="582"/>
    </location>
</feature>
<evidence type="ECO:0000313" key="6">
    <source>
        <dbReference type="EMBL" id="TIC93918.1"/>
    </source>
</evidence>
<dbReference type="CDD" id="cd12148">
    <property type="entry name" value="fungal_TF_MHR"/>
    <property type="match status" value="1"/>
</dbReference>
<dbReference type="SMART" id="SM00906">
    <property type="entry name" value="Fungal_trans"/>
    <property type="match status" value="1"/>
</dbReference>
<dbReference type="GO" id="GO:0008270">
    <property type="term" value="F:zinc ion binding"/>
    <property type="evidence" value="ECO:0007669"/>
    <property type="project" value="InterPro"/>
</dbReference>
<dbReference type="OrthoDB" id="103819at2759"/>
<evidence type="ECO:0000256" key="1">
    <source>
        <dbReference type="ARBA" id="ARBA00022723"/>
    </source>
</evidence>
<name>A0A4T0VNF4_9PEZI</name>
<keyword evidence="4" id="KW-0812">Transmembrane</keyword>
<dbReference type="PANTHER" id="PTHR46910">
    <property type="entry name" value="TRANSCRIPTION FACTOR PDR1"/>
    <property type="match status" value="1"/>
</dbReference>
<dbReference type="InterPro" id="IPR001138">
    <property type="entry name" value="Zn2Cys6_DnaBD"/>
</dbReference>
<sequence length="743" mass="82446">MDEPTPHVHNYNETTPESNHAPSQQMSALLSNNRGACEGCRARKIGCDKEYPCSQCQRADIDCIPAINKPREKRTRILLTPQYEKKIDLIDHRLDSLAKLMGDLKTHISTTVAANSANSVNYASTQATVAPAAASPSTHSGQPDSAAGPVVEGNSSLSAHSVFVNDFLQGFIGSLQKPDPEIRETLDALSHIVSPAKQQASTYEMVLAHARPRTHLQQEKFDLPPIQKAVALIHIAKAQRLAGTGWIYEFITMQAFGDLCLDTYFSEDRSPFHFISVNAGLYSLCQDYAQTASVSQQDKEEHLAYARLCRENLETGLAYLPLHIPASSDAIAALLFGAFYAMEFSKSSLCWALSSKASELCQTLGYHQVAPANSERPADSKYTSFLFWTTYYIDKSLSLRLGRASTIPDWDTTISPPAMPSSDQEPVLAFFPLWVKAAKCQGNIYKMLYSSGSINQPDHVRQSRVDFLLTSLHELERETERTRDQWIRISKAASGDDLMDFYATSDDILRLSLLTHVHRAAPRPASCPTTFSPECIQVARATLERHHDCMEIIDRTNGIYFSVYIHWTLLFAPFIPFVVVFCHVMETQERADLALLQAFVNSIQSASTVSEPAAKMLHLFQVLYSISQRYIDLGMSRLQGDQSFSVPQMDTDLAALGFPHAGVYDANWLQQNQDPNLMDGFGGDSMQAGDDARTSGNGVHLAQQPLLSVLSMGNGPQLEDWFNSNQASMEMLLDDNVHSQLKE</sequence>
<dbReference type="InterPro" id="IPR036864">
    <property type="entry name" value="Zn2-C6_fun-type_DNA-bd_sf"/>
</dbReference>
<dbReference type="PANTHER" id="PTHR46910:SF5">
    <property type="entry name" value="ZN(II)2CYS6 TRANSCRIPTION FACTOR (EUROFUNG)"/>
    <property type="match status" value="1"/>
</dbReference>
<dbReference type="PROSITE" id="PS00463">
    <property type="entry name" value="ZN2_CY6_FUNGAL_1"/>
    <property type="match status" value="1"/>
</dbReference>
<dbReference type="CDD" id="cd00067">
    <property type="entry name" value="GAL4"/>
    <property type="match status" value="1"/>
</dbReference>
<keyword evidence="4" id="KW-0472">Membrane</keyword>
<evidence type="ECO:0000313" key="7">
    <source>
        <dbReference type="Proteomes" id="UP000305883"/>
    </source>
</evidence>
<evidence type="ECO:0000256" key="2">
    <source>
        <dbReference type="ARBA" id="ARBA00023242"/>
    </source>
</evidence>
<dbReference type="GO" id="GO:0006351">
    <property type="term" value="P:DNA-templated transcription"/>
    <property type="evidence" value="ECO:0007669"/>
    <property type="project" value="InterPro"/>
</dbReference>
<keyword evidence="1" id="KW-0479">Metal-binding</keyword>
<dbReference type="Gene3D" id="4.10.240.10">
    <property type="entry name" value="Zn(2)-C6 fungal-type DNA-binding domain"/>
    <property type="match status" value="1"/>
</dbReference>
<dbReference type="SMART" id="SM00066">
    <property type="entry name" value="GAL4"/>
    <property type="match status" value="1"/>
</dbReference>
<protein>
    <submittedName>
        <fullName evidence="6">Arabinolytic transcriptional activator araR</fullName>
    </submittedName>
</protein>
<comment type="caution">
    <text evidence="6">The sequence shown here is derived from an EMBL/GenBank/DDBJ whole genome shotgun (WGS) entry which is preliminary data.</text>
</comment>
<feature type="domain" description="Zn(2)-C6 fungal-type" evidence="5">
    <location>
        <begin position="36"/>
        <end position="63"/>
    </location>
</feature>
<evidence type="ECO:0000256" key="4">
    <source>
        <dbReference type="SAM" id="Phobius"/>
    </source>
</evidence>
<dbReference type="SUPFAM" id="SSF57701">
    <property type="entry name" value="Zn2/Cys6 DNA-binding domain"/>
    <property type="match status" value="1"/>
</dbReference>
<dbReference type="PROSITE" id="PS50048">
    <property type="entry name" value="ZN2_CY6_FUNGAL_2"/>
    <property type="match status" value="1"/>
</dbReference>
<accession>A0A4T0VNF4</accession>
<evidence type="ECO:0000259" key="5">
    <source>
        <dbReference type="PROSITE" id="PS50048"/>
    </source>
</evidence>
<organism evidence="6 7">
    <name type="scientific">Colletotrichum higginsianum</name>
    <dbReference type="NCBI Taxonomy" id="80884"/>
    <lineage>
        <taxon>Eukaryota</taxon>
        <taxon>Fungi</taxon>
        <taxon>Dikarya</taxon>
        <taxon>Ascomycota</taxon>
        <taxon>Pezizomycotina</taxon>
        <taxon>Sordariomycetes</taxon>
        <taxon>Hypocreomycetidae</taxon>
        <taxon>Glomerellales</taxon>
        <taxon>Glomerellaceae</taxon>
        <taxon>Colletotrichum</taxon>
        <taxon>Colletotrichum destructivum species complex</taxon>
    </lineage>
</organism>